<dbReference type="NCBIfam" id="TIGR02601">
    <property type="entry name" value="autotrns_rpt"/>
    <property type="match status" value="1"/>
</dbReference>
<dbReference type="Pfam" id="PF00082">
    <property type="entry name" value="Peptidase_S8"/>
    <property type="match status" value="1"/>
</dbReference>
<keyword evidence="9" id="KW-1185">Reference proteome</keyword>
<evidence type="ECO:0000256" key="3">
    <source>
        <dbReference type="ARBA" id="ARBA00022801"/>
    </source>
</evidence>
<accession>A0A1S6U6J8</accession>
<evidence type="ECO:0000313" key="8">
    <source>
        <dbReference type="EMBL" id="AQW87077.1"/>
    </source>
</evidence>
<dbReference type="EMBL" id="CP017258">
    <property type="protein sequence ID" value="AQW87077.1"/>
    <property type="molecule type" value="Genomic_DNA"/>
</dbReference>
<keyword evidence="2 6" id="KW-0732">Signal</keyword>
<feature type="compositionally biased region" description="Pro residues" evidence="5">
    <location>
        <begin position="57"/>
        <end position="78"/>
    </location>
</feature>
<proteinExistence type="predicted"/>
<reference evidence="9" key="1">
    <citation type="submission" date="2016-09" db="EMBL/GenBank/DDBJ databases">
        <title>Comparative genomics of the Campylobacter concisus group.</title>
        <authorList>
            <person name="Miller W.G."/>
            <person name="Yee E."/>
            <person name="Chapman M.H."/>
            <person name="Huynh S."/>
            <person name="Bono J.L."/>
            <person name="On S.L.W."/>
            <person name="StLeger J."/>
            <person name="Foster G."/>
            <person name="Parker C.T."/>
        </authorList>
    </citation>
    <scope>NUCLEOTIDE SEQUENCE [LARGE SCALE GENOMIC DNA]</scope>
    <source>
        <strain evidence="9">RM18021</strain>
    </source>
</reference>
<dbReference type="SMART" id="SM00869">
    <property type="entry name" value="Autotransporter"/>
    <property type="match status" value="1"/>
</dbReference>
<feature type="compositionally biased region" description="Low complexity" evidence="5">
    <location>
        <begin position="79"/>
        <end position="89"/>
    </location>
</feature>
<dbReference type="CDD" id="cd04848">
    <property type="entry name" value="Peptidases_S8_Autotransporter_serine_protease_like"/>
    <property type="match status" value="1"/>
</dbReference>
<dbReference type="InterPro" id="IPR034061">
    <property type="entry name" value="Peptidases_S8_Autotransporter"/>
</dbReference>
<feature type="region of interest" description="Disordered" evidence="5">
    <location>
        <begin position="31"/>
        <end position="108"/>
    </location>
</feature>
<evidence type="ECO:0000259" key="7">
    <source>
        <dbReference type="PROSITE" id="PS51208"/>
    </source>
</evidence>
<feature type="compositionally biased region" description="Low complexity" evidence="5">
    <location>
        <begin position="37"/>
        <end position="56"/>
    </location>
</feature>
<dbReference type="InterPro" id="IPR013425">
    <property type="entry name" value="Autotrns_rpt"/>
</dbReference>
<organism evidence="8 9">
    <name type="scientific">Campylobacter pinnipediorum subsp. caledonicus</name>
    <dbReference type="NCBI Taxonomy" id="1874362"/>
    <lineage>
        <taxon>Bacteria</taxon>
        <taxon>Pseudomonadati</taxon>
        <taxon>Campylobacterota</taxon>
        <taxon>Epsilonproteobacteria</taxon>
        <taxon>Campylobacterales</taxon>
        <taxon>Campylobacteraceae</taxon>
        <taxon>Campylobacter</taxon>
    </lineage>
</organism>
<evidence type="ECO:0000256" key="4">
    <source>
        <dbReference type="ARBA" id="ARBA00022825"/>
    </source>
</evidence>
<dbReference type="Proteomes" id="UP000190868">
    <property type="component" value="Chromosome"/>
</dbReference>
<feature type="signal peptide" evidence="6">
    <location>
        <begin position="1"/>
        <end position="28"/>
    </location>
</feature>
<dbReference type="Pfam" id="PF03797">
    <property type="entry name" value="Autotransporter"/>
    <property type="match status" value="1"/>
</dbReference>
<dbReference type="PROSITE" id="PS51257">
    <property type="entry name" value="PROKAR_LIPOPROTEIN"/>
    <property type="match status" value="1"/>
</dbReference>
<dbReference type="InterPro" id="IPR005546">
    <property type="entry name" value="Autotransporte_beta"/>
</dbReference>
<dbReference type="SUPFAM" id="SSF103515">
    <property type="entry name" value="Autotransporter"/>
    <property type="match status" value="1"/>
</dbReference>
<feature type="domain" description="Autotransporter" evidence="7">
    <location>
        <begin position="718"/>
        <end position="986"/>
    </location>
</feature>
<evidence type="ECO:0000256" key="6">
    <source>
        <dbReference type="SAM" id="SignalP"/>
    </source>
</evidence>
<gene>
    <name evidence="8" type="ORF">CPIN18021_0225</name>
</gene>
<sequence>MKLANLKNRKSAKFFVVLPIISALFVSCGGGSGGSSGPSIPDNYPNNRPNNNHIAPPAVPPAGGLPPPPPVSPPPLAPNDPNSGIQQPPIAQPPMPNNRTLGVKKGQENANQNLQDKIKDEKKIMDIGVVDTFFYKSKKFEKPNGTSRIEIVQTNKDPQDKQHHGTMVTHMIVKHNTDSKIFARSAGLSGNRNSLLIGSTENDYRNLHNKGARIFNNSYGLNGTDYGQVNATFPNVAHYAATDSIFIWAAGNEHTNHASPESLYPHLNNDARNGWITVMAVDETGNTSKLASYSNKIGDKGKNWGITARGNWAIELPASECKSGQACIIYGTGTSFSAPVVTAAVANVWTKFPWMDNHLVTMTILSSADKPGHKGEQTESPDATFGWGILNQDRALGGPGRLDKRLLTNKDEKAVLGLFTVDFDYRNYKDTRKLTWNNDMAGDGGIYKKGTGTLYLGGENTYTAITWIKEGTIGVEKSLLNSRITIEKGGTLLAQNDNSRVDIGNGNSYTITNNGGSLNVYGQGLKINGDYISKNQGRIAIDIDKSNLEITGTMDMKDSSYILADVENIYSVIGAQTKTKNIIKAKEIKNYNGDYKISNNVSRYVNLSNFYVDKNRQNIWVEYNRKATVHVLQAAGYVTASSLNTAKNFDTALDELAQTQEQNEISATAVRVMNAHANALPQMIDSLSGEIHASNQNIILKQNQTINRTLSNRIASLMRSDKSGVWFDGVYGESKITKEGYANTLAKTKGTQIGLDGKVTDELTLGLAISKSASRATFDKSAGDIKIENDNVSVYGSYDFLNFYLSGRVGLNDSRNDIKRIVADKNSDVSYKHQTYSVYTELGSFYNVDFVNLNPFIATELNKISRGAFSENLPLGIAADKKRYNTYSILAGVRSSFKFNSLTLNSNISHSYAPNPNDFNFNAKFSNMNNNINVKGISQAKHITWLGFGLIYDVNENFTVDFKHDVSIQDGKKDNSVFTLGAVYKF</sequence>
<evidence type="ECO:0000256" key="5">
    <source>
        <dbReference type="SAM" id="MobiDB-lite"/>
    </source>
</evidence>
<dbReference type="InterPro" id="IPR036709">
    <property type="entry name" value="Autotransporte_beta_dom_sf"/>
</dbReference>
<dbReference type="RefSeq" id="WP_078424203.1">
    <property type="nucleotide sequence ID" value="NZ_CP017258.1"/>
</dbReference>
<evidence type="ECO:0000313" key="9">
    <source>
        <dbReference type="Proteomes" id="UP000190868"/>
    </source>
</evidence>
<dbReference type="InterPro" id="IPR000209">
    <property type="entry name" value="Peptidase_S8/S53_dom"/>
</dbReference>
<name>A0A1S6U6J8_9BACT</name>
<dbReference type="Gene3D" id="3.40.50.200">
    <property type="entry name" value="Peptidase S8/S53 domain"/>
    <property type="match status" value="1"/>
</dbReference>
<dbReference type="Gene3D" id="2.40.128.130">
    <property type="entry name" value="Autotransporter beta-domain"/>
    <property type="match status" value="1"/>
</dbReference>
<evidence type="ECO:0000256" key="1">
    <source>
        <dbReference type="ARBA" id="ARBA00022670"/>
    </source>
</evidence>
<dbReference type="InterPro" id="IPR036852">
    <property type="entry name" value="Peptidase_S8/S53_dom_sf"/>
</dbReference>
<dbReference type="GO" id="GO:0006508">
    <property type="term" value="P:proteolysis"/>
    <property type="evidence" value="ECO:0007669"/>
    <property type="project" value="UniProtKB-KW"/>
</dbReference>
<dbReference type="PROSITE" id="PS51208">
    <property type="entry name" value="AUTOTRANSPORTER"/>
    <property type="match status" value="1"/>
</dbReference>
<keyword evidence="1 8" id="KW-0645">Protease</keyword>
<dbReference type="InterPro" id="IPR023828">
    <property type="entry name" value="Peptidase_S8_Ser-AS"/>
</dbReference>
<dbReference type="SUPFAM" id="SSF52743">
    <property type="entry name" value="Subtilisin-like"/>
    <property type="match status" value="1"/>
</dbReference>
<dbReference type="GO" id="GO:0004252">
    <property type="term" value="F:serine-type endopeptidase activity"/>
    <property type="evidence" value="ECO:0007669"/>
    <property type="project" value="InterPro"/>
</dbReference>
<protein>
    <submittedName>
        <fullName evidence="8">Putative autotransporter serine protease</fullName>
    </submittedName>
</protein>
<feature type="chain" id="PRO_5012503944" evidence="6">
    <location>
        <begin position="29"/>
        <end position="986"/>
    </location>
</feature>
<dbReference type="PROSITE" id="PS00138">
    <property type="entry name" value="SUBTILASE_SER"/>
    <property type="match status" value="1"/>
</dbReference>
<keyword evidence="3" id="KW-0378">Hydrolase</keyword>
<keyword evidence="4" id="KW-0720">Serine protease</keyword>
<evidence type="ECO:0000256" key="2">
    <source>
        <dbReference type="ARBA" id="ARBA00022729"/>
    </source>
</evidence>
<dbReference type="AlphaFoldDB" id="A0A1S6U6J8"/>